<dbReference type="Proteomes" id="UP000006633">
    <property type="component" value="Chromosome"/>
</dbReference>
<accession>D7A0P6</accession>
<evidence type="ECO:0000259" key="2">
    <source>
        <dbReference type="Pfam" id="PF07331"/>
    </source>
</evidence>
<evidence type="ECO:0000256" key="1">
    <source>
        <dbReference type="SAM" id="Phobius"/>
    </source>
</evidence>
<feature type="transmembrane region" description="Helical" evidence="1">
    <location>
        <begin position="120"/>
        <end position="146"/>
    </location>
</feature>
<sequence>MSQIKNLNDVMVGLTLIAIAVFALILAWPLNPGTVAAMGAGFFPRLLGFILIGLGLAIIGQGFVTEGEPFERWFPRQIFFVLASILFFGLAIFDLGVILAVFGTVLIACGAHRGTRYVEAVLLAAGMTLFIYLVFPFALGLPMQIWPMALVR</sequence>
<dbReference type="AlphaFoldDB" id="D7A0P6"/>
<organism evidence="3 4">
    <name type="scientific">Ancylobacter novellus (strain ATCC 8093 / DSM 506 / JCM 20403 / CCM 1077 / IAM 12100 / NBRC 12443 / NCIMB 10456)</name>
    <name type="common">Starkeya novella</name>
    <dbReference type="NCBI Taxonomy" id="639283"/>
    <lineage>
        <taxon>Bacteria</taxon>
        <taxon>Pseudomonadati</taxon>
        <taxon>Pseudomonadota</taxon>
        <taxon>Alphaproteobacteria</taxon>
        <taxon>Hyphomicrobiales</taxon>
        <taxon>Xanthobacteraceae</taxon>
        <taxon>Ancylobacter</taxon>
    </lineage>
</organism>
<keyword evidence="1" id="KW-0812">Transmembrane</keyword>
<gene>
    <name evidence="3" type="ordered locus">Snov_4097</name>
</gene>
<feature type="transmembrane region" description="Helical" evidence="1">
    <location>
        <begin position="42"/>
        <end position="63"/>
    </location>
</feature>
<keyword evidence="1" id="KW-1133">Transmembrane helix</keyword>
<dbReference type="Pfam" id="PF07331">
    <property type="entry name" value="TctB"/>
    <property type="match status" value="1"/>
</dbReference>
<evidence type="ECO:0000313" key="3">
    <source>
        <dbReference type="EMBL" id="ADH91367.1"/>
    </source>
</evidence>
<dbReference type="EMBL" id="CP002026">
    <property type="protein sequence ID" value="ADH91367.1"/>
    <property type="molecule type" value="Genomic_DNA"/>
</dbReference>
<dbReference type="KEGG" id="sno:Snov_4097"/>
<name>D7A0P6_ANCN5</name>
<feature type="transmembrane region" description="Helical" evidence="1">
    <location>
        <begin position="12"/>
        <end position="30"/>
    </location>
</feature>
<proteinExistence type="predicted"/>
<dbReference type="InterPro" id="IPR009936">
    <property type="entry name" value="DUF1468"/>
</dbReference>
<protein>
    <recommendedName>
        <fullName evidence="2">DUF1468 domain-containing protein</fullName>
    </recommendedName>
</protein>
<dbReference type="STRING" id="639283.Snov_4097"/>
<feature type="domain" description="DUF1468" evidence="2">
    <location>
        <begin position="12"/>
        <end position="143"/>
    </location>
</feature>
<keyword evidence="1" id="KW-0472">Membrane</keyword>
<dbReference type="HOGENOM" id="CLU_108885_1_0_5"/>
<evidence type="ECO:0000313" key="4">
    <source>
        <dbReference type="Proteomes" id="UP000006633"/>
    </source>
</evidence>
<feature type="transmembrane region" description="Helical" evidence="1">
    <location>
        <begin position="78"/>
        <end position="108"/>
    </location>
</feature>
<keyword evidence="4" id="KW-1185">Reference proteome</keyword>
<dbReference type="RefSeq" id="WP_013168868.1">
    <property type="nucleotide sequence ID" value="NC_014217.1"/>
</dbReference>
<reference evidence="3 4" key="1">
    <citation type="journal article" date="2012" name="Stand. Genomic Sci.">
        <title>Complete genome sequence of the facultatively chemolithoautotrophic and methylotrophic alpha Proteobacterium Starkeya novella type strain (ATCC 8093(T)).</title>
        <authorList>
            <person name="Kappler U."/>
            <person name="Davenport K."/>
            <person name="Beatson S."/>
            <person name="Lucas S."/>
            <person name="Lapidus A."/>
            <person name="Copeland A."/>
            <person name="Berry K.W."/>
            <person name="Glavina Del Rio T."/>
            <person name="Hammon N."/>
            <person name="Dalin E."/>
            <person name="Tice H."/>
            <person name="Pitluck S."/>
            <person name="Richardson P."/>
            <person name="Bruce D."/>
            <person name="Goodwin L.A."/>
            <person name="Han C."/>
            <person name="Tapia R."/>
            <person name="Detter J.C."/>
            <person name="Chang Y.J."/>
            <person name="Jeffries C.D."/>
            <person name="Land M."/>
            <person name="Hauser L."/>
            <person name="Kyrpides N.C."/>
            <person name="Goker M."/>
            <person name="Ivanova N."/>
            <person name="Klenk H.P."/>
            <person name="Woyke T."/>
        </authorList>
    </citation>
    <scope>NUCLEOTIDE SEQUENCE [LARGE SCALE GENOMIC DNA]</scope>
    <source>
        <strain evidence="4">ATCC 8093 / DSM 506 / JCM 20403 / CCM 1077 / IAM 12100 / NBRC 12443 / NCIMB 10456</strain>
    </source>
</reference>